<dbReference type="AlphaFoldDB" id="A0A8K0SPI9"/>
<dbReference type="OrthoDB" id="4986691at2759"/>
<evidence type="ECO:0000313" key="2">
    <source>
        <dbReference type="Proteomes" id="UP000813444"/>
    </source>
</evidence>
<organism evidence="1 2">
    <name type="scientific">Stachybotrys elegans</name>
    <dbReference type="NCBI Taxonomy" id="80388"/>
    <lineage>
        <taxon>Eukaryota</taxon>
        <taxon>Fungi</taxon>
        <taxon>Dikarya</taxon>
        <taxon>Ascomycota</taxon>
        <taxon>Pezizomycotina</taxon>
        <taxon>Sordariomycetes</taxon>
        <taxon>Hypocreomycetidae</taxon>
        <taxon>Hypocreales</taxon>
        <taxon>Stachybotryaceae</taxon>
        <taxon>Stachybotrys</taxon>
    </lineage>
</organism>
<keyword evidence="2" id="KW-1185">Reference proteome</keyword>
<proteinExistence type="predicted"/>
<comment type="caution">
    <text evidence="1">The sequence shown here is derived from an EMBL/GenBank/DDBJ whole genome shotgun (WGS) entry which is preliminary data.</text>
</comment>
<reference evidence="1" key="1">
    <citation type="journal article" date="2021" name="Nat. Commun.">
        <title>Genetic determinants of endophytism in the Arabidopsis root mycobiome.</title>
        <authorList>
            <person name="Mesny F."/>
            <person name="Miyauchi S."/>
            <person name="Thiergart T."/>
            <person name="Pickel B."/>
            <person name="Atanasova L."/>
            <person name="Karlsson M."/>
            <person name="Huettel B."/>
            <person name="Barry K.W."/>
            <person name="Haridas S."/>
            <person name="Chen C."/>
            <person name="Bauer D."/>
            <person name="Andreopoulos W."/>
            <person name="Pangilinan J."/>
            <person name="LaButti K."/>
            <person name="Riley R."/>
            <person name="Lipzen A."/>
            <person name="Clum A."/>
            <person name="Drula E."/>
            <person name="Henrissat B."/>
            <person name="Kohler A."/>
            <person name="Grigoriev I.V."/>
            <person name="Martin F.M."/>
            <person name="Hacquard S."/>
        </authorList>
    </citation>
    <scope>NUCLEOTIDE SEQUENCE</scope>
    <source>
        <strain evidence="1">MPI-CAGE-CH-0235</strain>
    </source>
</reference>
<accession>A0A8K0SPI9</accession>
<gene>
    <name evidence="1" type="ORF">B0I35DRAFT_409101</name>
</gene>
<dbReference type="EMBL" id="JAGPNK010000007">
    <property type="protein sequence ID" value="KAH7318169.1"/>
    <property type="molecule type" value="Genomic_DNA"/>
</dbReference>
<name>A0A8K0SPI9_9HYPO</name>
<protein>
    <submittedName>
        <fullName evidence="1">Uncharacterized protein</fullName>
    </submittedName>
</protein>
<sequence length="378" mass="42058">MNALELDKDPNVNQIAGAAAASRCTALSLGGGHTDIPWDDTIVYEQRTIDFTGSVKKNRKAELHKLDDLVICRCGTTLLEGAFKLGGNIGHGVAETTRSKERLTGLSAFTGHADPITAQFIHAVEEEDLALYLLHPELLKRHGQVTKFHSDCRMPTPAEHANAIARAVVEAMQKNSSECFCMDLLSTPLHDPRGPYTEEEPEFVPLDAYYHDKLTKYKADLPSASALYAMTDPKKEQLRQQVIATGALLYFREKPHVRTTPPSNISWLAGNAREIVLFELMRSRFGHAFNRYAWTALVDMNGSDIEYHADNTKKLGYLFTAMAKLLLTVEDQKAKQWWEDNSDLLPEIAINAASSMTLAYAKDLTTLNAAELETRPEP</sequence>
<dbReference type="Proteomes" id="UP000813444">
    <property type="component" value="Unassembled WGS sequence"/>
</dbReference>
<evidence type="ECO:0000313" key="1">
    <source>
        <dbReference type="EMBL" id="KAH7318169.1"/>
    </source>
</evidence>